<dbReference type="InterPro" id="IPR036236">
    <property type="entry name" value="Znf_C2H2_sf"/>
</dbReference>
<feature type="compositionally biased region" description="Low complexity" evidence="9">
    <location>
        <begin position="528"/>
        <end position="538"/>
    </location>
</feature>
<keyword evidence="4" id="KW-0862">Zinc</keyword>
<protein>
    <submittedName>
        <fullName evidence="11">Transcription factor STE12</fullName>
    </submittedName>
</protein>
<feature type="region of interest" description="Disordered" evidence="9">
    <location>
        <begin position="576"/>
        <end position="615"/>
    </location>
</feature>
<feature type="region of interest" description="Disordered" evidence="9">
    <location>
        <begin position="1"/>
        <end position="50"/>
    </location>
</feature>
<keyword evidence="5" id="KW-0805">Transcription regulation</keyword>
<proteinExistence type="predicted"/>
<organism evidence="11">
    <name type="scientific">Volvariella volvacea</name>
    <dbReference type="NCBI Taxonomy" id="36659"/>
    <lineage>
        <taxon>Eukaryota</taxon>
        <taxon>Fungi</taxon>
        <taxon>Dikarya</taxon>
        <taxon>Basidiomycota</taxon>
        <taxon>Agaricomycotina</taxon>
        <taxon>Agaricomycetes</taxon>
        <taxon>Agaricomycetidae</taxon>
        <taxon>Agaricales</taxon>
        <taxon>Pluteineae</taxon>
        <taxon>Pluteaceae</taxon>
        <taxon>Volvariella</taxon>
    </lineage>
</organism>
<dbReference type="PROSITE" id="PS50157">
    <property type="entry name" value="ZINC_FINGER_C2H2_2"/>
    <property type="match status" value="2"/>
</dbReference>
<dbReference type="Pfam" id="PF00096">
    <property type="entry name" value="zf-C2H2"/>
    <property type="match status" value="2"/>
</dbReference>
<keyword evidence="7" id="KW-0539">Nucleus</keyword>
<evidence type="ECO:0000256" key="5">
    <source>
        <dbReference type="ARBA" id="ARBA00023015"/>
    </source>
</evidence>
<dbReference type="GO" id="GO:1990527">
    <property type="term" value="C:Tec1p-Ste12p-Dig1p complex"/>
    <property type="evidence" value="ECO:0007669"/>
    <property type="project" value="TreeGrafter"/>
</dbReference>
<feature type="compositionally biased region" description="Polar residues" evidence="9">
    <location>
        <begin position="599"/>
        <end position="615"/>
    </location>
</feature>
<reference evidence="11" key="1">
    <citation type="submission" date="2013-03" db="EMBL/GenBank/DDBJ databases">
        <title>Determination of the sex of a multinucleate and clamp connection-lacking basidiomycete Volvariella volvacea using genome sequence-derived approach.</title>
        <authorList>
            <person name="Xie B.G."/>
            <person name="Chen B.Z."/>
        </authorList>
    </citation>
    <scope>NUCLEOTIDE SEQUENCE</scope>
    <source>
        <strain evidence="11">PYd21</strain>
    </source>
</reference>
<dbReference type="GO" id="GO:1990526">
    <property type="term" value="C:Ste12p-Dig1p-Dig2p complex"/>
    <property type="evidence" value="ECO:0007669"/>
    <property type="project" value="TreeGrafter"/>
</dbReference>
<evidence type="ECO:0000256" key="6">
    <source>
        <dbReference type="ARBA" id="ARBA00023163"/>
    </source>
</evidence>
<dbReference type="GO" id="GO:0008270">
    <property type="term" value="F:zinc ion binding"/>
    <property type="evidence" value="ECO:0007669"/>
    <property type="project" value="UniProtKB-KW"/>
</dbReference>
<sequence>MAQGDEASMSDARSIGSNGLPMDDNDASDADDAMGMGLTDEEGRRKPSALQSSKVFDMFTLFEGSPTYKQRRKKTPRVGSNLGPGGSLSSRGSGDEAGMYYERGRSVTGDRYGSHSVSASRERMLGMPGSMMDEFSGTAFAGAGMHAQRSVSAADMFLRQARGELGDSERKPRIHGGVGDVGVYYAEPGSMEYIQASHGHVASGLVGQRPRSHDPVQRHTYPMASSNFNQQQQMISQGSFDGMNPGQLTKMKAYACPLLTCRRIFKRMEHLRRHLRTHTMERPYTCPQCNKKFSRSDNLTQHARTHLMRPDGTPSGLVGPAGMHNQRWGMGMDAEGSAAHGDGSRGMMDGEGDDAFQRYANGMFQSGDDLENFDLVGQYVNGFAGSEFGPGGLDVQLCEVEVQGEFREAHGEEGELIPGDGAIYMNSQMQQQQQQNQAHGAYYSAPPTAAGSSFANAPATAPPTTTDFADINGGNDTQWALRSHHSPAFSHVSAPSPQIGTVPLSRANRASINGPPAGYVRPTPSPLPHSTSTSSVSSMYGNDEYGLATSMSAPPNKQVFDQSIYLDSSIESAAGAVRRHRSMTPSVVRNGEPIRRPLTASSELSQGSPGTSFQNARAYHPYAYGHHSASQSRAGSTHSSPNAYNIPLAADNGAYARRSESRNSSYGALPEQVRQMMNMQLDHGDNAAAGALYAEDMYRTDSPAHPQTTESPAPYTTELPVHYTTDGTIQNATPGSFMKGNMLMQQNHFAQGIEAGGYYHQQQAQHVTL</sequence>
<dbReference type="Gene3D" id="3.30.160.60">
    <property type="entry name" value="Classic Zinc Finger"/>
    <property type="match status" value="2"/>
</dbReference>
<feature type="domain" description="C2H2-type" evidence="10">
    <location>
        <begin position="284"/>
        <end position="311"/>
    </location>
</feature>
<evidence type="ECO:0000256" key="9">
    <source>
        <dbReference type="SAM" id="MobiDB-lite"/>
    </source>
</evidence>
<dbReference type="AlphaFoldDB" id="R9WY11"/>
<evidence type="ECO:0000313" key="11">
    <source>
        <dbReference type="EMBL" id="AGO06027.1"/>
    </source>
</evidence>
<evidence type="ECO:0000256" key="7">
    <source>
        <dbReference type="ARBA" id="ARBA00023242"/>
    </source>
</evidence>
<dbReference type="SMART" id="SM00355">
    <property type="entry name" value="ZnF_C2H2"/>
    <property type="match status" value="2"/>
</dbReference>
<name>R9WY11_9AGAR</name>
<feature type="region of interest" description="Disordered" evidence="9">
    <location>
        <begin position="306"/>
        <end position="344"/>
    </location>
</feature>
<dbReference type="PROSITE" id="PS00028">
    <property type="entry name" value="ZINC_FINGER_C2H2_1"/>
    <property type="match status" value="2"/>
</dbReference>
<gene>
    <name evidence="11" type="primary">Ste12</name>
    <name evidence="11" type="ORF">GME4463</name>
</gene>
<dbReference type="GO" id="GO:0005634">
    <property type="term" value="C:nucleus"/>
    <property type="evidence" value="ECO:0007669"/>
    <property type="project" value="UniProtKB-SubCell"/>
</dbReference>
<keyword evidence="6" id="KW-0804">Transcription</keyword>
<dbReference type="FunFam" id="3.30.160.60:FF:002343">
    <property type="entry name" value="Zinc finger protein 33A"/>
    <property type="match status" value="1"/>
</dbReference>
<dbReference type="PANTHER" id="PTHR47427:SF1">
    <property type="entry name" value="PROTEIN STE12"/>
    <property type="match status" value="1"/>
</dbReference>
<evidence type="ECO:0000256" key="2">
    <source>
        <dbReference type="ARBA" id="ARBA00022723"/>
    </source>
</evidence>
<dbReference type="GO" id="GO:0003700">
    <property type="term" value="F:DNA-binding transcription factor activity"/>
    <property type="evidence" value="ECO:0007669"/>
    <property type="project" value="TreeGrafter"/>
</dbReference>
<feature type="compositionally biased region" description="Acidic residues" evidence="9">
    <location>
        <begin position="23"/>
        <end position="32"/>
    </location>
</feature>
<evidence type="ECO:0000256" key="8">
    <source>
        <dbReference type="PROSITE-ProRule" id="PRU00042"/>
    </source>
</evidence>
<accession>R9WY11</accession>
<evidence type="ECO:0000256" key="1">
    <source>
        <dbReference type="ARBA" id="ARBA00004123"/>
    </source>
</evidence>
<comment type="subcellular location">
    <subcellularLocation>
        <location evidence="1">Nucleus</location>
    </subcellularLocation>
</comment>
<keyword evidence="3 8" id="KW-0863">Zinc-finger</keyword>
<evidence type="ECO:0000256" key="4">
    <source>
        <dbReference type="ARBA" id="ARBA00022833"/>
    </source>
</evidence>
<evidence type="ECO:0000259" key="10">
    <source>
        <dbReference type="PROSITE" id="PS50157"/>
    </source>
</evidence>
<feature type="domain" description="C2H2-type" evidence="10">
    <location>
        <begin position="254"/>
        <end position="283"/>
    </location>
</feature>
<dbReference type="PANTHER" id="PTHR47427">
    <property type="entry name" value="PROTEIN STE12"/>
    <property type="match status" value="1"/>
</dbReference>
<feature type="region of interest" description="Disordered" evidence="9">
    <location>
        <begin position="517"/>
        <end position="538"/>
    </location>
</feature>
<dbReference type="SUPFAM" id="SSF57667">
    <property type="entry name" value="beta-beta-alpha zinc fingers"/>
    <property type="match status" value="1"/>
</dbReference>
<feature type="region of interest" description="Disordered" evidence="9">
    <location>
        <begin position="67"/>
        <end position="98"/>
    </location>
</feature>
<dbReference type="InterPro" id="IPR052127">
    <property type="entry name" value="STE12_transcription_factor"/>
</dbReference>
<feature type="region of interest" description="Disordered" evidence="9">
    <location>
        <begin position="434"/>
        <end position="465"/>
    </location>
</feature>
<dbReference type="EMBL" id="KC748450">
    <property type="protein sequence ID" value="AGO06027.1"/>
    <property type="molecule type" value="Genomic_DNA"/>
</dbReference>
<evidence type="ECO:0000256" key="3">
    <source>
        <dbReference type="ARBA" id="ARBA00022771"/>
    </source>
</evidence>
<keyword evidence="2" id="KW-0479">Metal-binding</keyword>
<dbReference type="InterPro" id="IPR013087">
    <property type="entry name" value="Znf_C2H2_type"/>
</dbReference>